<evidence type="ECO:0000313" key="2">
    <source>
        <dbReference type="Proteomes" id="UP000017118"/>
    </source>
</evidence>
<dbReference type="AlphaFoldDB" id="U5MTF8"/>
<organism evidence="1 2">
    <name type="scientific">Clostridium saccharobutylicum DSM 13864</name>
    <dbReference type="NCBI Taxonomy" id="1345695"/>
    <lineage>
        <taxon>Bacteria</taxon>
        <taxon>Bacillati</taxon>
        <taxon>Bacillota</taxon>
        <taxon>Clostridia</taxon>
        <taxon>Eubacteriales</taxon>
        <taxon>Clostridiaceae</taxon>
        <taxon>Clostridium</taxon>
    </lineage>
</organism>
<evidence type="ECO:0000313" key="1">
    <source>
        <dbReference type="EMBL" id="AGX42916.1"/>
    </source>
</evidence>
<protein>
    <submittedName>
        <fullName evidence="1">Uncharacterized protein</fullName>
    </submittedName>
</protein>
<gene>
    <name evidence="1" type="ORF">CLSA_c19310</name>
</gene>
<reference evidence="1 2" key="1">
    <citation type="journal article" date="2013" name="Genome Announc.">
        <title>Complete Genome Sequence of the Solvent Producer Clostridium saccharobutylicum NCP262 (DSM 13864).</title>
        <authorList>
            <person name="Poehlein A."/>
            <person name="Hartwich K."/>
            <person name="Krabben P."/>
            <person name="Ehrenreich A."/>
            <person name="Liebl W."/>
            <person name="Durre P."/>
            <person name="Gottschalk G."/>
            <person name="Daniel R."/>
        </authorList>
    </citation>
    <scope>NUCLEOTIDE SEQUENCE [LARGE SCALE GENOMIC DNA]</scope>
    <source>
        <strain evidence="1">DSM 13864</strain>
    </source>
</reference>
<dbReference type="EMBL" id="CP006721">
    <property type="protein sequence ID" value="AGX42916.1"/>
    <property type="molecule type" value="Genomic_DNA"/>
</dbReference>
<dbReference type="HOGENOM" id="CLU_3416711_0_0_9"/>
<accession>U5MTF8</accession>
<proteinExistence type="predicted"/>
<sequence>MIANNAFMIEEIKQKAMKETEKEIKK</sequence>
<keyword evidence="2" id="KW-1185">Reference proteome</keyword>
<dbReference type="Proteomes" id="UP000017118">
    <property type="component" value="Chromosome"/>
</dbReference>
<dbReference type="KEGG" id="csb:CLSA_c19310"/>
<name>U5MTF8_CLOSA</name>